<keyword evidence="9" id="KW-1185">Reference proteome</keyword>
<dbReference type="Pfam" id="PF22451">
    <property type="entry name" value="NirdL-like_HTH"/>
    <property type="match status" value="1"/>
</dbReference>
<dbReference type="Proteomes" id="UP001148932">
    <property type="component" value="Unassembled WGS sequence"/>
</dbReference>
<reference evidence="8" key="1">
    <citation type="submission" date="2022-10" db="EMBL/GenBank/DDBJ databases">
        <title>Description of microaerobic benzene degrading bacteria.</title>
        <authorList>
            <person name="Bedics A."/>
            <person name="Tancsics A."/>
            <person name="Banerjee S."/>
        </authorList>
    </citation>
    <scope>NUCLEOTIDE SEQUENCE</scope>
    <source>
        <strain evidence="8">D2M1</strain>
    </source>
</reference>
<evidence type="ECO:0000313" key="8">
    <source>
        <dbReference type="EMBL" id="MDD2177618.1"/>
    </source>
</evidence>
<evidence type="ECO:0000256" key="4">
    <source>
        <dbReference type="ARBA" id="ARBA00023471"/>
    </source>
</evidence>
<dbReference type="EMBL" id="JAPCKI010000004">
    <property type="protein sequence ID" value="MDD2177618.1"/>
    <property type="molecule type" value="Genomic_DNA"/>
</dbReference>
<dbReference type="InterPro" id="IPR053953">
    <property type="entry name" value="NirdL-like_HTH"/>
</dbReference>
<comment type="catalytic activity">
    <reaction evidence="5">
        <text>siroheme + 2 H(+) = 12,18-didecarboxysiroheme + 2 CO2</text>
        <dbReference type="Rhea" id="RHEA:19093"/>
        <dbReference type="ChEBI" id="CHEBI:15378"/>
        <dbReference type="ChEBI" id="CHEBI:16526"/>
        <dbReference type="ChEBI" id="CHEBI:60052"/>
        <dbReference type="ChEBI" id="CHEBI:140497"/>
        <dbReference type="EC" id="4.1.1.111"/>
    </reaction>
</comment>
<gene>
    <name evidence="8" type="ORF">OIN59_09230</name>
</gene>
<feature type="domain" description="Siroheme decarboxylase AsnC-like ligand binding" evidence="6">
    <location>
        <begin position="69"/>
        <end position="135"/>
    </location>
</feature>
<evidence type="ECO:0000256" key="5">
    <source>
        <dbReference type="ARBA" id="ARBA00048470"/>
    </source>
</evidence>
<dbReference type="Gene3D" id="3.30.70.3460">
    <property type="match status" value="1"/>
</dbReference>
<dbReference type="PANTHER" id="PTHR43413">
    <property type="entry name" value="TRANSCRIPTIONAL REGULATOR, ASNC FAMILY"/>
    <property type="match status" value="1"/>
</dbReference>
<comment type="caution">
    <text evidence="8">The sequence shown here is derived from an EMBL/GenBank/DDBJ whole genome shotgun (WGS) entry which is preliminary data.</text>
</comment>
<evidence type="ECO:0000259" key="7">
    <source>
        <dbReference type="Pfam" id="PF22451"/>
    </source>
</evidence>
<accession>A0ABT5RV89</accession>
<dbReference type="EC" id="4.1.1.111" evidence="4"/>
<dbReference type="InterPro" id="IPR050684">
    <property type="entry name" value="HTH-Siroheme_Decarb"/>
</dbReference>
<keyword evidence="1" id="KW-0456">Lyase</keyword>
<organism evidence="8 9">
    <name type="scientific">Acidovorax benzenivorans</name>
    <dbReference type="NCBI Taxonomy" id="2987520"/>
    <lineage>
        <taxon>Bacteria</taxon>
        <taxon>Pseudomonadati</taxon>
        <taxon>Pseudomonadota</taxon>
        <taxon>Betaproteobacteria</taxon>
        <taxon>Burkholderiales</taxon>
        <taxon>Comamonadaceae</taxon>
        <taxon>Acidovorax</taxon>
    </lineage>
</organism>
<comment type="pathway">
    <text evidence="2">Porphyrin-containing compound metabolism.</text>
</comment>
<evidence type="ECO:0000256" key="1">
    <source>
        <dbReference type="ARBA" id="ARBA00023239"/>
    </source>
</evidence>
<evidence type="ECO:0000313" key="9">
    <source>
        <dbReference type="Proteomes" id="UP001148932"/>
    </source>
</evidence>
<evidence type="ECO:0000256" key="3">
    <source>
        <dbReference type="ARBA" id="ARBA00023457"/>
    </source>
</evidence>
<dbReference type="Pfam" id="PF17805">
    <property type="entry name" value="AsnC_trans_reg2"/>
    <property type="match status" value="1"/>
</dbReference>
<name>A0ABT5RV89_9BURK</name>
<comment type="similarity">
    <text evidence="3">Belongs to the Ahb/Nir family.</text>
</comment>
<feature type="domain" description="Siroheme decarboxylase NirL-like HTH" evidence="7">
    <location>
        <begin position="8"/>
        <end position="51"/>
    </location>
</feature>
<dbReference type="InterPro" id="IPR040523">
    <property type="entry name" value="AsnC_trans_reg2"/>
</dbReference>
<protein>
    <recommendedName>
        <fullName evidence="4">siroheme decarboxylase</fullName>
        <ecNumber evidence="4">4.1.1.111</ecNumber>
    </recommendedName>
</protein>
<dbReference type="PANTHER" id="PTHR43413:SF1">
    <property type="entry name" value="SIROHEME DECARBOXYLASE NIRL SUBUNIT"/>
    <property type="match status" value="1"/>
</dbReference>
<evidence type="ECO:0000256" key="2">
    <source>
        <dbReference type="ARBA" id="ARBA00023444"/>
    </source>
</evidence>
<dbReference type="RefSeq" id="WP_274109472.1">
    <property type="nucleotide sequence ID" value="NZ_JAPCKI010000004.1"/>
</dbReference>
<evidence type="ECO:0000259" key="6">
    <source>
        <dbReference type="Pfam" id="PF17805"/>
    </source>
</evidence>
<proteinExistence type="inferred from homology"/>
<sequence>MLSHDQLQLVSYLHGGFPLVDRPFAAVGQAMGWSEDYVIECLRQLLASGVLTRFGPLFQIERAGGLFMLAALAVPPERFDEVTAAVNALPEVAHNYRRDHPHLNMWFVLAAESAEGVARAAQRIEQATGLPVFQFPKEHEYRVELRLPLLPAEGDRHGAGRL</sequence>